<feature type="domain" description="CYTH" evidence="2">
    <location>
        <begin position="6"/>
        <end position="203"/>
    </location>
</feature>
<comment type="caution">
    <text evidence="4">The sequence shown here is derived from an EMBL/GenBank/DDBJ whole genome shotgun (WGS) entry which is preliminary data.</text>
</comment>
<reference evidence="4 5" key="1">
    <citation type="submission" date="2024-09" db="EMBL/GenBank/DDBJ databases">
        <authorList>
            <person name="Sun Q."/>
            <person name="Mori K."/>
        </authorList>
    </citation>
    <scope>NUCLEOTIDE SEQUENCE [LARGE SCALE GENOMIC DNA]</scope>
    <source>
        <strain evidence="4 5">CICC 11035S</strain>
    </source>
</reference>
<dbReference type="InterPro" id="IPR039013">
    <property type="entry name" value="YgiF"/>
</dbReference>
<proteinExistence type="predicted"/>
<dbReference type="Gene3D" id="2.40.320.10">
    <property type="entry name" value="Hypothetical Protein Pfu-838710-001"/>
    <property type="match status" value="1"/>
</dbReference>
<dbReference type="InterPro" id="IPR038186">
    <property type="entry name" value="CHAD_dom_sf"/>
</dbReference>
<dbReference type="Pfam" id="PF01928">
    <property type="entry name" value="CYTH"/>
    <property type="match status" value="1"/>
</dbReference>
<dbReference type="Gene3D" id="1.40.20.10">
    <property type="entry name" value="CHAD domain"/>
    <property type="match status" value="1"/>
</dbReference>
<sequence>MADTSALEEELKLELSPYDADLLADLLTDLLADCGLAGGAPRLVSQESTYFDTPDHALARAGLSLRVRRSGRRHKQTIKADGSAAGMLVRSEWEREIAGNQPVLDDDNPVTALLGHRTALLAPVFVVENERRVWNRDGIEIALDQGRIVAGERLAPLCEVELERKGAALDALFALAREIEARVPARICVLSKAERGYRLLAAAAPAPKAGRIRLTPQMSVADSLALIVGHCLGHFHRNLPALLDHGDAHALHQARVAIRRLRSALSLYRPVVRDPRKVARFQRDLQWLAGKLGAMREIDVLLANDDDPEALAPLCAARRKAAGEAAAALRSKRCRLLMLDLAEWIAIGRWRRAAPEAAPGELSLGAFAAAVLTRRRKILRKRGRHLAGLGDEARHDVRKAAKKLRYAADFFAALYPQEREGRRARRFVARVERLQERLGTLNDRVTAPAVRARLGLAPRRGPTADAEKAEQAEQAEQARLLRAAAKDYDEFATARPFWR</sequence>
<dbReference type="PANTHER" id="PTHR39569">
    <property type="entry name" value="INORGANIC TRIPHOSPHATASE"/>
    <property type="match status" value="1"/>
</dbReference>
<organism evidence="4 5">
    <name type="scientific">Novosphingobium clariflavum</name>
    <dbReference type="NCBI Taxonomy" id="2029884"/>
    <lineage>
        <taxon>Bacteria</taxon>
        <taxon>Pseudomonadati</taxon>
        <taxon>Pseudomonadota</taxon>
        <taxon>Alphaproteobacteria</taxon>
        <taxon>Sphingomonadales</taxon>
        <taxon>Sphingomonadaceae</taxon>
        <taxon>Novosphingobium</taxon>
    </lineage>
</organism>
<evidence type="ECO:0000259" key="2">
    <source>
        <dbReference type="PROSITE" id="PS51707"/>
    </source>
</evidence>
<evidence type="ECO:0000259" key="3">
    <source>
        <dbReference type="PROSITE" id="PS51708"/>
    </source>
</evidence>
<dbReference type="InterPro" id="IPR023577">
    <property type="entry name" value="CYTH_domain"/>
</dbReference>
<feature type="domain" description="CHAD" evidence="3">
    <location>
        <begin position="217"/>
        <end position="497"/>
    </location>
</feature>
<dbReference type="EMBL" id="JBHLTM010000036">
    <property type="protein sequence ID" value="MFC0685040.1"/>
    <property type="molecule type" value="Genomic_DNA"/>
</dbReference>
<dbReference type="CDD" id="cd07756">
    <property type="entry name" value="CYTH-like_Pase_CHAD"/>
    <property type="match status" value="1"/>
</dbReference>
<evidence type="ECO:0000313" key="5">
    <source>
        <dbReference type="Proteomes" id="UP001589858"/>
    </source>
</evidence>
<dbReference type="Proteomes" id="UP001589858">
    <property type="component" value="Unassembled WGS sequence"/>
</dbReference>
<dbReference type="RefSeq" id="WP_267221467.1">
    <property type="nucleotide sequence ID" value="NZ_JAPCWC010000010.1"/>
</dbReference>
<evidence type="ECO:0000256" key="1">
    <source>
        <dbReference type="SAM" id="MobiDB-lite"/>
    </source>
</evidence>
<dbReference type="PANTHER" id="PTHR39569:SF1">
    <property type="entry name" value="INORGANIC TRIPHOSPHATASE"/>
    <property type="match status" value="1"/>
</dbReference>
<protein>
    <submittedName>
        <fullName evidence="4">CHAD domain-containing protein</fullName>
    </submittedName>
</protein>
<gene>
    <name evidence="4" type="ORF">ACFFF8_10570</name>
</gene>
<name>A0ABV6S729_9SPHN</name>
<feature type="region of interest" description="Disordered" evidence="1">
    <location>
        <begin position="455"/>
        <end position="476"/>
    </location>
</feature>
<dbReference type="Pfam" id="PF05235">
    <property type="entry name" value="CHAD"/>
    <property type="match status" value="1"/>
</dbReference>
<dbReference type="SUPFAM" id="SSF55154">
    <property type="entry name" value="CYTH-like phosphatases"/>
    <property type="match status" value="1"/>
</dbReference>
<accession>A0ABV6S729</accession>
<keyword evidence="5" id="KW-1185">Reference proteome</keyword>
<dbReference type="SMART" id="SM01118">
    <property type="entry name" value="CYTH"/>
    <property type="match status" value="1"/>
</dbReference>
<dbReference type="InterPro" id="IPR007899">
    <property type="entry name" value="CHAD_dom"/>
</dbReference>
<evidence type="ECO:0000313" key="4">
    <source>
        <dbReference type="EMBL" id="MFC0685040.1"/>
    </source>
</evidence>
<dbReference type="PROSITE" id="PS51707">
    <property type="entry name" value="CYTH"/>
    <property type="match status" value="1"/>
</dbReference>
<dbReference type="SMART" id="SM00880">
    <property type="entry name" value="CHAD"/>
    <property type="match status" value="1"/>
</dbReference>
<dbReference type="InterPro" id="IPR033469">
    <property type="entry name" value="CYTH-like_dom_sf"/>
</dbReference>
<dbReference type="PROSITE" id="PS51708">
    <property type="entry name" value="CHAD"/>
    <property type="match status" value="1"/>
</dbReference>